<feature type="region of interest" description="Disordered" evidence="1">
    <location>
        <begin position="66"/>
        <end position="104"/>
    </location>
</feature>
<evidence type="ECO:0000313" key="2">
    <source>
        <dbReference type="EMBL" id="SZX77893.1"/>
    </source>
</evidence>
<name>A0A383WKX8_TETOB</name>
<sequence>MASDASLKLYLCIMLKQQPVVTWAVVAGVGGDKFFTAYLPEFGQETKMYLDQMGVPLSGSYEEATQTLTISSSSSSTPEQQQDEDSSSASFEPASAAQEEEELQQQKQQLAPELLLASTDFDLQQWLQRLPQGVSNRQHIGHAQLPLQLQVFSRVPVVVGTVINRVTCHPTDLAAKIWLDCGAGSSVEQAAAAAAAAAAAQQGEVVPSAMALETLLED</sequence>
<organism evidence="2 3">
    <name type="scientific">Tetradesmus obliquus</name>
    <name type="common">Green alga</name>
    <name type="synonym">Acutodesmus obliquus</name>
    <dbReference type="NCBI Taxonomy" id="3088"/>
    <lineage>
        <taxon>Eukaryota</taxon>
        <taxon>Viridiplantae</taxon>
        <taxon>Chlorophyta</taxon>
        <taxon>core chlorophytes</taxon>
        <taxon>Chlorophyceae</taxon>
        <taxon>CS clade</taxon>
        <taxon>Sphaeropleales</taxon>
        <taxon>Scenedesmaceae</taxon>
        <taxon>Tetradesmus</taxon>
    </lineage>
</organism>
<dbReference type="Proteomes" id="UP000256970">
    <property type="component" value="Unassembled WGS sequence"/>
</dbReference>
<dbReference type="AlphaFoldDB" id="A0A383WKX8"/>
<reference evidence="2 3" key="1">
    <citation type="submission" date="2016-10" db="EMBL/GenBank/DDBJ databases">
        <authorList>
            <person name="Cai Z."/>
        </authorList>
    </citation>
    <scope>NUCLEOTIDE SEQUENCE [LARGE SCALE GENOMIC DNA]</scope>
</reference>
<gene>
    <name evidence="2" type="ORF">BQ4739_LOCUS18228</name>
</gene>
<evidence type="ECO:0000313" key="3">
    <source>
        <dbReference type="Proteomes" id="UP000256970"/>
    </source>
</evidence>
<protein>
    <submittedName>
        <fullName evidence="2">Uncharacterized protein</fullName>
    </submittedName>
</protein>
<proteinExistence type="predicted"/>
<accession>A0A383WKX8</accession>
<feature type="compositionally biased region" description="Low complexity" evidence="1">
    <location>
        <begin position="66"/>
        <end position="80"/>
    </location>
</feature>
<evidence type="ECO:0000256" key="1">
    <source>
        <dbReference type="SAM" id="MobiDB-lite"/>
    </source>
</evidence>
<feature type="compositionally biased region" description="Low complexity" evidence="1">
    <location>
        <begin position="87"/>
        <end position="97"/>
    </location>
</feature>
<dbReference type="STRING" id="3088.A0A383WKX8"/>
<keyword evidence="3" id="KW-1185">Reference proteome</keyword>
<dbReference type="EMBL" id="FNXT01001297">
    <property type="protein sequence ID" value="SZX77893.1"/>
    <property type="molecule type" value="Genomic_DNA"/>
</dbReference>